<evidence type="ECO:0000313" key="1">
    <source>
        <dbReference type="EMBL" id="GLC62797.1"/>
    </source>
</evidence>
<accession>A0A9W6C3I1</accession>
<protein>
    <submittedName>
        <fullName evidence="1">Uncharacterized protein</fullName>
    </submittedName>
</protein>
<comment type="caution">
    <text evidence="1">The sequence shown here is derived from an EMBL/GenBank/DDBJ whole genome shotgun (WGS) entry which is preliminary data.</text>
</comment>
<dbReference type="Proteomes" id="UP001165080">
    <property type="component" value="Unassembled WGS sequence"/>
</dbReference>
<keyword evidence="2" id="KW-1185">Reference proteome</keyword>
<evidence type="ECO:0000313" key="2">
    <source>
        <dbReference type="Proteomes" id="UP001165080"/>
    </source>
</evidence>
<dbReference type="EMBL" id="BRXU01000071">
    <property type="protein sequence ID" value="GLC62797.1"/>
    <property type="molecule type" value="Genomic_DNA"/>
</dbReference>
<gene>
    <name evidence="1" type="primary">PLESTBF000952</name>
    <name evidence="1" type="ORF">PLESTB_001940700</name>
</gene>
<proteinExistence type="predicted"/>
<reference evidence="1 2" key="1">
    <citation type="journal article" date="2023" name="Commun. Biol.">
        <title>Reorganization of the ancestral sex-determining regions during the evolution of trioecy in Pleodorina starrii.</title>
        <authorList>
            <person name="Takahashi K."/>
            <person name="Suzuki S."/>
            <person name="Kawai-Toyooka H."/>
            <person name="Yamamoto K."/>
            <person name="Hamaji T."/>
            <person name="Ootsuki R."/>
            <person name="Yamaguchi H."/>
            <person name="Kawachi M."/>
            <person name="Higashiyama T."/>
            <person name="Nozaki H."/>
        </authorList>
    </citation>
    <scope>NUCLEOTIDE SEQUENCE [LARGE SCALE GENOMIC DNA]</scope>
    <source>
        <strain evidence="1 2">NIES-4479</strain>
    </source>
</reference>
<name>A0A9W6C3I1_9CHLO</name>
<organism evidence="1 2">
    <name type="scientific">Pleodorina starrii</name>
    <dbReference type="NCBI Taxonomy" id="330485"/>
    <lineage>
        <taxon>Eukaryota</taxon>
        <taxon>Viridiplantae</taxon>
        <taxon>Chlorophyta</taxon>
        <taxon>core chlorophytes</taxon>
        <taxon>Chlorophyceae</taxon>
        <taxon>CS clade</taxon>
        <taxon>Chlamydomonadales</taxon>
        <taxon>Volvocaceae</taxon>
        <taxon>Pleodorina</taxon>
    </lineage>
</organism>
<dbReference type="AlphaFoldDB" id="A0A9W6C3I1"/>
<feature type="non-terminal residue" evidence="1">
    <location>
        <position position="181"/>
    </location>
</feature>
<sequence>MWRGPRTLSLGRDLGRICRRTSSALCWRERNWDQYRTPRHWLLSLVADPGGAGRGGAGRGELSELFQWRPEAEAGPGLPGFSGSGWRWMRSWLACCCTCTASVAAAATLKTAAAAPAATATAANEAAATLAAAVGAAAATPLPPYPPPPYDGSGVCLGRWHASKTLLQRTASGRRSDGPLG</sequence>